<protein>
    <submittedName>
        <fullName evidence="4">RNA-binding S4 domain-containing protein</fullName>
    </submittedName>
</protein>
<keyword evidence="1" id="KW-0694">RNA-binding</keyword>
<dbReference type="InterPro" id="IPR002942">
    <property type="entry name" value="S4_RNA-bd"/>
</dbReference>
<reference evidence="4 5" key="1">
    <citation type="submission" date="2019-02" db="EMBL/GenBank/DDBJ databases">
        <title>Siculibacillus lacustris gen. nov., sp. nov., a new rosette-forming bacterium isolated from a freshwater crater lake (Lake St. Ana, Romania).</title>
        <authorList>
            <person name="Felfoldi T."/>
            <person name="Marton Z."/>
            <person name="Szabo A."/>
            <person name="Mentes A."/>
            <person name="Boka K."/>
            <person name="Marialigeti K."/>
            <person name="Mathe I."/>
            <person name="Koncz M."/>
            <person name="Schumann P."/>
            <person name="Toth E."/>
        </authorList>
    </citation>
    <scope>NUCLEOTIDE SEQUENCE [LARGE SCALE GENOMIC DNA]</scope>
    <source>
        <strain evidence="4 5">SA-279</strain>
    </source>
</reference>
<accession>A0A4Q9VYB4</accession>
<dbReference type="GO" id="GO:0003723">
    <property type="term" value="F:RNA binding"/>
    <property type="evidence" value="ECO:0007669"/>
    <property type="project" value="UniProtKB-KW"/>
</dbReference>
<dbReference type="Gene3D" id="3.10.290.10">
    <property type="entry name" value="RNA-binding S4 domain"/>
    <property type="match status" value="1"/>
</dbReference>
<dbReference type="CDD" id="cd00165">
    <property type="entry name" value="S4"/>
    <property type="match status" value="1"/>
</dbReference>
<dbReference type="InterPro" id="IPR036986">
    <property type="entry name" value="S4_RNA-bd_sf"/>
</dbReference>
<organism evidence="4 5">
    <name type="scientific">Siculibacillus lacustris</name>
    <dbReference type="NCBI Taxonomy" id="1549641"/>
    <lineage>
        <taxon>Bacteria</taxon>
        <taxon>Pseudomonadati</taxon>
        <taxon>Pseudomonadota</taxon>
        <taxon>Alphaproteobacteria</taxon>
        <taxon>Hyphomicrobiales</taxon>
        <taxon>Ancalomicrobiaceae</taxon>
        <taxon>Siculibacillus</taxon>
    </lineage>
</organism>
<evidence type="ECO:0000256" key="2">
    <source>
        <dbReference type="SAM" id="MobiDB-lite"/>
    </source>
</evidence>
<evidence type="ECO:0000313" key="5">
    <source>
        <dbReference type="Proteomes" id="UP000292781"/>
    </source>
</evidence>
<keyword evidence="5" id="KW-1185">Reference proteome</keyword>
<evidence type="ECO:0000259" key="3">
    <source>
        <dbReference type="Pfam" id="PF01479"/>
    </source>
</evidence>
<dbReference type="Proteomes" id="UP000292781">
    <property type="component" value="Unassembled WGS sequence"/>
</dbReference>
<dbReference type="EMBL" id="SJFN01000004">
    <property type="protein sequence ID" value="TBW40408.1"/>
    <property type="molecule type" value="Genomic_DNA"/>
</dbReference>
<evidence type="ECO:0000256" key="1">
    <source>
        <dbReference type="PROSITE-ProRule" id="PRU00182"/>
    </source>
</evidence>
<feature type="region of interest" description="Disordered" evidence="2">
    <location>
        <begin position="71"/>
        <end position="96"/>
    </location>
</feature>
<feature type="domain" description="RNA-binding S4" evidence="3">
    <location>
        <begin position="2"/>
        <end position="41"/>
    </location>
</feature>
<dbReference type="PROSITE" id="PS50889">
    <property type="entry name" value="S4"/>
    <property type="match status" value="1"/>
</dbReference>
<evidence type="ECO:0000313" key="4">
    <source>
        <dbReference type="EMBL" id="TBW40408.1"/>
    </source>
</evidence>
<dbReference type="AlphaFoldDB" id="A0A4Q9VYB4"/>
<proteinExistence type="predicted"/>
<feature type="compositionally biased region" description="Low complexity" evidence="2">
    <location>
        <begin position="83"/>
        <end position="96"/>
    </location>
</feature>
<sequence>MWHARVVKTRPLAKALVEAGRVRVDRRRETRPGAVLRRGETLTITLNDRVRVLRVLGFVEKRGSAERAAALFEDLSPSPPRPSSVRDAPPDGTDAG</sequence>
<gene>
    <name evidence="4" type="ORF">EYW49_04290</name>
</gene>
<dbReference type="Pfam" id="PF01479">
    <property type="entry name" value="S4"/>
    <property type="match status" value="1"/>
</dbReference>
<comment type="caution">
    <text evidence="4">The sequence shown here is derived from an EMBL/GenBank/DDBJ whole genome shotgun (WGS) entry which is preliminary data.</text>
</comment>
<dbReference type="OrthoDB" id="9797176at2"/>
<name>A0A4Q9VYB4_9HYPH</name>
<dbReference type="SUPFAM" id="SSF55174">
    <property type="entry name" value="Alpha-L RNA-binding motif"/>
    <property type="match status" value="1"/>
</dbReference>